<sequence length="152" mass="17182">MDEPRWLDEREARVWRAYLDLNRELPAVLERRLVRDSGLSNADYSLLVPLSEAPDGLVRSRELGAMVGWERSRLSHQVGRMEKRGLVVREECAEDARGSMVRLTPAGRAAIEAAAPSHVAAVRRYLFDVLTDEELDVLGRAFGRVLDRIAED</sequence>
<reference evidence="2 3" key="1">
    <citation type="submission" date="2020-08" db="EMBL/GenBank/DDBJ databases">
        <title>Genomic Encyclopedia of Type Strains, Phase III (KMG-III): the genomes of soil and plant-associated and newly described type strains.</title>
        <authorList>
            <person name="Whitman W."/>
        </authorList>
    </citation>
    <scope>NUCLEOTIDE SEQUENCE [LARGE SCALE GENOMIC DNA]</scope>
    <source>
        <strain evidence="2 3">CECT 8640</strain>
    </source>
</reference>
<dbReference type="Pfam" id="PF12802">
    <property type="entry name" value="MarR_2"/>
    <property type="match status" value="1"/>
</dbReference>
<dbReference type="PROSITE" id="PS50995">
    <property type="entry name" value="HTH_MARR_2"/>
    <property type="match status" value="1"/>
</dbReference>
<dbReference type="PANTHER" id="PTHR33164:SF99">
    <property type="entry name" value="MARR FAMILY REGULATORY PROTEIN"/>
    <property type="match status" value="1"/>
</dbReference>
<dbReference type="InterPro" id="IPR039422">
    <property type="entry name" value="MarR/SlyA-like"/>
</dbReference>
<protein>
    <submittedName>
        <fullName evidence="2">DNA-binding MarR family transcriptional regulator</fullName>
    </submittedName>
</protein>
<proteinExistence type="predicted"/>
<feature type="domain" description="HTH marR-type" evidence="1">
    <location>
        <begin position="11"/>
        <end position="147"/>
    </location>
</feature>
<dbReference type="GO" id="GO:0003677">
    <property type="term" value="F:DNA binding"/>
    <property type="evidence" value="ECO:0007669"/>
    <property type="project" value="UniProtKB-KW"/>
</dbReference>
<dbReference type="Gene3D" id="1.10.10.10">
    <property type="entry name" value="Winged helix-like DNA-binding domain superfamily/Winged helix DNA-binding domain"/>
    <property type="match status" value="1"/>
</dbReference>
<dbReference type="SMART" id="SM00347">
    <property type="entry name" value="HTH_MARR"/>
    <property type="match status" value="1"/>
</dbReference>
<dbReference type="AlphaFoldDB" id="A0A841C9V7"/>
<evidence type="ECO:0000313" key="3">
    <source>
        <dbReference type="Proteomes" id="UP000547510"/>
    </source>
</evidence>
<dbReference type="PRINTS" id="PR00598">
    <property type="entry name" value="HTHMARR"/>
</dbReference>
<dbReference type="Proteomes" id="UP000547510">
    <property type="component" value="Unassembled WGS sequence"/>
</dbReference>
<gene>
    <name evidence="2" type="ORF">FHS29_000521</name>
</gene>
<dbReference type="GO" id="GO:0006950">
    <property type="term" value="P:response to stress"/>
    <property type="evidence" value="ECO:0007669"/>
    <property type="project" value="TreeGrafter"/>
</dbReference>
<dbReference type="EMBL" id="JACHJN010000001">
    <property type="protein sequence ID" value="MBB5953951.1"/>
    <property type="molecule type" value="Genomic_DNA"/>
</dbReference>
<dbReference type="PANTHER" id="PTHR33164">
    <property type="entry name" value="TRANSCRIPTIONAL REGULATOR, MARR FAMILY"/>
    <property type="match status" value="1"/>
</dbReference>
<keyword evidence="2" id="KW-0238">DNA-binding</keyword>
<keyword evidence="3" id="KW-1185">Reference proteome</keyword>
<dbReference type="InterPro" id="IPR000835">
    <property type="entry name" value="HTH_MarR-typ"/>
</dbReference>
<dbReference type="RefSeq" id="WP_312864715.1">
    <property type="nucleotide sequence ID" value="NZ_JACHJN010000001.1"/>
</dbReference>
<dbReference type="InterPro" id="IPR036390">
    <property type="entry name" value="WH_DNA-bd_sf"/>
</dbReference>
<accession>A0A841C9V7</accession>
<organism evidence="2 3">
    <name type="scientific">Saccharothrix tamanrassetensis</name>
    <dbReference type="NCBI Taxonomy" id="1051531"/>
    <lineage>
        <taxon>Bacteria</taxon>
        <taxon>Bacillati</taxon>
        <taxon>Actinomycetota</taxon>
        <taxon>Actinomycetes</taxon>
        <taxon>Pseudonocardiales</taxon>
        <taxon>Pseudonocardiaceae</taxon>
        <taxon>Saccharothrix</taxon>
    </lineage>
</organism>
<evidence type="ECO:0000313" key="2">
    <source>
        <dbReference type="EMBL" id="MBB5953951.1"/>
    </source>
</evidence>
<dbReference type="SUPFAM" id="SSF46785">
    <property type="entry name" value="Winged helix' DNA-binding domain"/>
    <property type="match status" value="1"/>
</dbReference>
<evidence type="ECO:0000259" key="1">
    <source>
        <dbReference type="PROSITE" id="PS50995"/>
    </source>
</evidence>
<dbReference type="InterPro" id="IPR036388">
    <property type="entry name" value="WH-like_DNA-bd_sf"/>
</dbReference>
<dbReference type="GO" id="GO:0003700">
    <property type="term" value="F:DNA-binding transcription factor activity"/>
    <property type="evidence" value="ECO:0007669"/>
    <property type="project" value="InterPro"/>
</dbReference>
<name>A0A841C9V7_9PSEU</name>
<comment type="caution">
    <text evidence="2">The sequence shown here is derived from an EMBL/GenBank/DDBJ whole genome shotgun (WGS) entry which is preliminary data.</text>
</comment>